<evidence type="ECO:0000313" key="1">
    <source>
        <dbReference type="EMBL" id="KAJ8714926.1"/>
    </source>
</evidence>
<protein>
    <submittedName>
        <fullName evidence="1">Uncharacterized protein</fullName>
    </submittedName>
</protein>
<accession>A0ACC2QEP2</accession>
<proteinExistence type="predicted"/>
<gene>
    <name evidence="1" type="ORF">PYW08_004907</name>
</gene>
<evidence type="ECO:0000313" key="2">
    <source>
        <dbReference type="Proteomes" id="UP001231649"/>
    </source>
</evidence>
<sequence>MINGCELKFKIDTGADVNVLPCKFLEYIKLDRKDLLACNLKLRGYSGGDIKVIGKCNLKLFHKGQPYVTEFIIADVPSPPIIGKDSCEHGI</sequence>
<keyword evidence="2" id="KW-1185">Reference proteome</keyword>
<dbReference type="Proteomes" id="UP001231649">
    <property type="component" value="Chromosome 17"/>
</dbReference>
<comment type="caution">
    <text evidence="1">The sequence shown here is derived from an EMBL/GenBank/DDBJ whole genome shotgun (WGS) entry which is preliminary data.</text>
</comment>
<name>A0ACC2QEP2_9NEOP</name>
<reference evidence="1" key="1">
    <citation type="submission" date="2023-03" db="EMBL/GenBank/DDBJ databases">
        <title>Chromosome-level genomes of two armyworms, Mythimna separata and Mythimna loreyi, provide insights into the biosynthesis and reception of sex pheromones.</title>
        <authorList>
            <person name="Zhao H."/>
        </authorList>
    </citation>
    <scope>NUCLEOTIDE SEQUENCE</scope>
    <source>
        <strain evidence="1">BeijingLab</strain>
    </source>
</reference>
<dbReference type="EMBL" id="CM056793">
    <property type="protein sequence ID" value="KAJ8714926.1"/>
    <property type="molecule type" value="Genomic_DNA"/>
</dbReference>
<organism evidence="1 2">
    <name type="scientific">Mythimna loreyi</name>
    <dbReference type="NCBI Taxonomy" id="667449"/>
    <lineage>
        <taxon>Eukaryota</taxon>
        <taxon>Metazoa</taxon>
        <taxon>Ecdysozoa</taxon>
        <taxon>Arthropoda</taxon>
        <taxon>Hexapoda</taxon>
        <taxon>Insecta</taxon>
        <taxon>Pterygota</taxon>
        <taxon>Neoptera</taxon>
        <taxon>Endopterygota</taxon>
        <taxon>Lepidoptera</taxon>
        <taxon>Glossata</taxon>
        <taxon>Ditrysia</taxon>
        <taxon>Noctuoidea</taxon>
        <taxon>Noctuidae</taxon>
        <taxon>Noctuinae</taxon>
        <taxon>Hadenini</taxon>
        <taxon>Mythimna</taxon>
    </lineage>
</organism>